<evidence type="ECO:0000313" key="3">
    <source>
        <dbReference type="EMBL" id="MPV36860.1"/>
    </source>
</evidence>
<feature type="transmembrane region" description="Helical" evidence="2">
    <location>
        <begin position="17"/>
        <end position="37"/>
    </location>
</feature>
<keyword evidence="2" id="KW-1133">Transmembrane helix</keyword>
<feature type="compositionally biased region" description="Low complexity" evidence="1">
    <location>
        <begin position="42"/>
        <end position="90"/>
    </location>
</feature>
<dbReference type="RefSeq" id="WP_152194544.1">
    <property type="nucleotide sequence ID" value="NZ_VUKD01000002.1"/>
</dbReference>
<evidence type="ECO:0000256" key="1">
    <source>
        <dbReference type="SAM" id="MobiDB-lite"/>
    </source>
</evidence>
<evidence type="ECO:0000256" key="2">
    <source>
        <dbReference type="SAM" id="Phobius"/>
    </source>
</evidence>
<gene>
    <name evidence="3" type="ORF">GB881_07280</name>
</gene>
<accession>A0A6N7EFP7</accession>
<feature type="region of interest" description="Disordered" evidence="1">
    <location>
        <begin position="42"/>
        <end position="99"/>
    </location>
</feature>
<reference evidence="3 4" key="1">
    <citation type="submission" date="2019-10" db="EMBL/GenBank/DDBJ databases">
        <title>Georgenia wutianyii sp. nov. and Georgenia yuyongxinii sp. nov. isolated from plateau pika (Ochotona curzoniae) in the Qinghai-Tibet plateau of China.</title>
        <authorList>
            <person name="Tian Z."/>
        </authorList>
    </citation>
    <scope>NUCLEOTIDE SEQUENCE [LARGE SCALE GENOMIC DNA]</scope>
    <source>
        <strain evidence="3 4">JCM 19765</strain>
    </source>
</reference>
<keyword evidence="2" id="KW-0472">Membrane</keyword>
<keyword evidence="4" id="KW-1185">Reference proteome</keyword>
<dbReference type="EMBL" id="WHPC01000020">
    <property type="protein sequence ID" value="MPV36860.1"/>
    <property type="molecule type" value="Genomic_DNA"/>
</dbReference>
<dbReference type="AlphaFoldDB" id="A0A6N7EFP7"/>
<comment type="caution">
    <text evidence="3">The sequence shown here is derived from an EMBL/GenBank/DDBJ whole genome shotgun (WGS) entry which is preliminary data.</text>
</comment>
<name>A0A6N7EFP7_9MICO</name>
<proteinExistence type="predicted"/>
<dbReference type="Proteomes" id="UP000437709">
    <property type="component" value="Unassembled WGS sequence"/>
</dbReference>
<sequence>MTEPSPDGPAPARPGKVVWAVILVLVAVLAALLVVYLRDDTPTPAATPTPGTAEPTTSGTTAAPTTEPTATATPAPTAPSEPATSEPATTDPGEVRLSQSCENPLGFTISYPQGWDVNDEPLPEPCVWFSPDQIQAPPAASDAVVGPIVVRVQEGVDLERAADPDPASETVTDRRESTVDQRRAVRIEASFVGGGAFADDPRTVYWVVDVPPGPDGTPRALLAQAFPWDDELPIEEGASVLDDMMATLRFTG</sequence>
<evidence type="ECO:0000313" key="4">
    <source>
        <dbReference type="Proteomes" id="UP000437709"/>
    </source>
</evidence>
<organism evidence="3 4">
    <name type="scientific">Georgenia subflava</name>
    <dbReference type="NCBI Taxonomy" id="1622177"/>
    <lineage>
        <taxon>Bacteria</taxon>
        <taxon>Bacillati</taxon>
        <taxon>Actinomycetota</taxon>
        <taxon>Actinomycetes</taxon>
        <taxon>Micrococcales</taxon>
        <taxon>Bogoriellaceae</taxon>
        <taxon>Georgenia</taxon>
    </lineage>
</organism>
<protein>
    <submittedName>
        <fullName evidence="3">Uncharacterized protein</fullName>
    </submittedName>
</protein>
<keyword evidence="2" id="KW-0812">Transmembrane</keyword>
<dbReference type="OrthoDB" id="3393679at2"/>